<dbReference type="InterPro" id="IPR011006">
    <property type="entry name" value="CheY-like_superfamily"/>
</dbReference>
<dbReference type="Gene3D" id="3.40.50.2300">
    <property type="match status" value="1"/>
</dbReference>
<dbReference type="SUPFAM" id="SSF52172">
    <property type="entry name" value="CheY-like"/>
    <property type="match status" value="1"/>
</dbReference>
<organism evidence="4 5">
    <name type="scientific">Shewanella phaeophyticola</name>
    <dbReference type="NCBI Taxonomy" id="2978345"/>
    <lineage>
        <taxon>Bacteria</taxon>
        <taxon>Pseudomonadati</taxon>
        <taxon>Pseudomonadota</taxon>
        <taxon>Gammaproteobacteria</taxon>
        <taxon>Alteromonadales</taxon>
        <taxon>Shewanellaceae</taxon>
        <taxon>Shewanella</taxon>
    </lineage>
</organism>
<dbReference type="Pfam" id="PF00072">
    <property type="entry name" value="Response_reg"/>
    <property type="match status" value="1"/>
</dbReference>
<dbReference type="InterPro" id="IPR050595">
    <property type="entry name" value="Bact_response_regulator"/>
</dbReference>
<evidence type="ECO:0000313" key="5">
    <source>
        <dbReference type="Proteomes" id="UP001431192"/>
    </source>
</evidence>
<dbReference type="PANTHER" id="PTHR44591:SF3">
    <property type="entry name" value="RESPONSE REGULATORY DOMAIN-CONTAINING PROTEIN"/>
    <property type="match status" value="1"/>
</dbReference>
<name>A0ABT2NZG5_9GAMM</name>
<dbReference type="PANTHER" id="PTHR44591">
    <property type="entry name" value="STRESS RESPONSE REGULATOR PROTEIN 1"/>
    <property type="match status" value="1"/>
</dbReference>
<dbReference type="Proteomes" id="UP001431192">
    <property type="component" value="Unassembled WGS sequence"/>
</dbReference>
<keyword evidence="1 2" id="KW-0597">Phosphoprotein</keyword>
<reference evidence="4" key="1">
    <citation type="submission" date="2022-09" db="EMBL/GenBank/DDBJ databases">
        <title>Shewanella sp. KJ10-1 sp.nov, isolated from marine algae.</title>
        <authorList>
            <person name="Butt M."/>
            <person name="Lee J.K."/>
            <person name="Kim J.M."/>
            <person name="Choi D.G."/>
        </authorList>
    </citation>
    <scope>NUCLEOTIDE SEQUENCE</scope>
    <source>
        <strain evidence="4">KJ10-1</strain>
    </source>
</reference>
<feature type="domain" description="Response regulatory" evidence="3">
    <location>
        <begin position="9"/>
        <end position="99"/>
    </location>
</feature>
<comment type="caution">
    <text evidence="4">The sequence shown here is derived from an EMBL/GenBank/DDBJ whole genome shotgun (WGS) entry which is preliminary data.</text>
</comment>
<evidence type="ECO:0000313" key="4">
    <source>
        <dbReference type="EMBL" id="MCT8985784.1"/>
    </source>
</evidence>
<dbReference type="InterPro" id="IPR001789">
    <property type="entry name" value="Sig_transdc_resp-reg_receiver"/>
</dbReference>
<keyword evidence="5" id="KW-1185">Reference proteome</keyword>
<evidence type="ECO:0000256" key="2">
    <source>
        <dbReference type="PROSITE-ProRule" id="PRU00169"/>
    </source>
</evidence>
<protein>
    <submittedName>
        <fullName evidence="4">Response regulator</fullName>
    </submittedName>
</protein>
<dbReference type="EMBL" id="JAODOQ010000001">
    <property type="protein sequence ID" value="MCT8985784.1"/>
    <property type="molecule type" value="Genomic_DNA"/>
</dbReference>
<accession>A0ABT2NZG5</accession>
<dbReference type="PROSITE" id="PS50110">
    <property type="entry name" value="RESPONSE_REGULATORY"/>
    <property type="match status" value="1"/>
</dbReference>
<evidence type="ECO:0000259" key="3">
    <source>
        <dbReference type="PROSITE" id="PS50110"/>
    </source>
</evidence>
<evidence type="ECO:0000256" key="1">
    <source>
        <dbReference type="ARBA" id="ARBA00022553"/>
    </source>
</evidence>
<dbReference type="SMART" id="SM00448">
    <property type="entry name" value="REC"/>
    <property type="match status" value="1"/>
</dbReference>
<feature type="modified residue" description="4-aspartylphosphate" evidence="2">
    <location>
        <position position="57"/>
    </location>
</feature>
<dbReference type="RefSeq" id="WP_261732269.1">
    <property type="nucleotide sequence ID" value="NZ_JAODOQ010000001.1"/>
</dbReference>
<sequence length="99" mass="10737">MKIKNKVNVILLVDDEPANIRLLNNAVSGLGKTYFASNGEDAIKMAHQVKPDLILLDIQMPGMNGYDVCDAIIKDSALSDTAIIFVTAHGDTEHELKAT</sequence>
<proteinExistence type="predicted"/>
<gene>
    <name evidence="4" type="ORF">N4T56_03720</name>
</gene>